<evidence type="ECO:0000256" key="2">
    <source>
        <dbReference type="ARBA" id="ARBA00009986"/>
    </source>
</evidence>
<proteinExistence type="inferred from homology"/>
<dbReference type="EMBL" id="ML004478">
    <property type="protein sequence ID" value="RKP29660.1"/>
    <property type="molecule type" value="Genomic_DNA"/>
</dbReference>
<name>A0A4P9ZCS3_9ASCO</name>
<feature type="active site" evidence="4">
    <location>
        <position position="228"/>
    </location>
</feature>
<dbReference type="Pfam" id="PF00171">
    <property type="entry name" value="Aldedh"/>
    <property type="match status" value="1"/>
</dbReference>
<comment type="pathway">
    <text evidence="1">Amino-acid degradation; 4-aminobutanoate degradation.</text>
</comment>
<dbReference type="InterPro" id="IPR016163">
    <property type="entry name" value="Ald_DH_C"/>
</dbReference>
<protein>
    <submittedName>
        <fullName evidence="7">ALDH-like protein</fullName>
    </submittedName>
</protein>
<dbReference type="GO" id="GO:0009450">
    <property type="term" value="P:gamma-aminobutyric acid catabolic process"/>
    <property type="evidence" value="ECO:0007669"/>
    <property type="project" value="TreeGrafter"/>
</dbReference>
<dbReference type="Gene3D" id="3.40.309.10">
    <property type="entry name" value="Aldehyde Dehydrogenase, Chain A, domain 2"/>
    <property type="match status" value="1"/>
</dbReference>
<dbReference type="AlphaFoldDB" id="A0A4P9ZCS3"/>
<evidence type="ECO:0000256" key="5">
    <source>
        <dbReference type="RuleBase" id="RU003345"/>
    </source>
</evidence>
<dbReference type="InterPro" id="IPR029510">
    <property type="entry name" value="Ald_DH_CS_GLU"/>
</dbReference>
<accession>A0A4P9ZCS3</accession>
<dbReference type="OrthoDB" id="310895at2759"/>
<dbReference type="Proteomes" id="UP000268321">
    <property type="component" value="Unassembled WGS sequence"/>
</dbReference>
<feature type="domain" description="Aldehyde dehydrogenase" evidence="6">
    <location>
        <begin position="42"/>
        <end position="447"/>
    </location>
</feature>
<keyword evidence="8" id="KW-1185">Reference proteome</keyword>
<dbReference type="PANTHER" id="PTHR43353:SF5">
    <property type="entry name" value="SUCCINATE-SEMIALDEHYDE DEHYDROGENASE, MITOCHONDRIAL"/>
    <property type="match status" value="1"/>
</dbReference>
<dbReference type="GO" id="GO:0004777">
    <property type="term" value="F:succinate-semialdehyde dehydrogenase (NAD+) activity"/>
    <property type="evidence" value="ECO:0007669"/>
    <property type="project" value="TreeGrafter"/>
</dbReference>
<evidence type="ECO:0000313" key="7">
    <source>
        <dbReference type="EMBL" id="RKP29660.1"/>
    </source>
</evidence>
<evidence type="ECO:0000256" key="3">
    <source>
        <dbReference type="ARBA" id="ARBA00023002"/>
    </source>
</evidence>
<reference evidence="8" key="1">
    <citation type="journal article" date="2018" name="Nat. Microbiol.">
        <title>Leveraging single-cell genomics to expand the fungal tree of life.</title>
        <authorList>
            <person name="Ahrendt S.R."/>
            <person name="Quandt C.A."/>
            <person name="Ciobanu D."/>
            <person name="Clum A."/>
            <person name="Salamov A."/>
            <person name="Andreopoulos B."/>
            <person name="Cheng J.F."/>
            <person name="Woyke T."/>
            <person name="Pelin A."/>
            <person name="Henrissat B."/>
            <person name="Reynolds N.K."/>
            <person name="Benny G.L."/>
            <person name="Smith M.E."/>
            <person name="James T.Y."/>
            <person name="Grigoriev I.V."/>
        </authorList>
    </citation>
    <scope>NUCLEOTIDE SEQUENCE [LARGE SCALE GENOMIC DNA]</scope>
    <source>
        <strain evidence="8">Baker2002</strain>
    </source>
</reference>
<gene>
    <name evidence="7" type="ORF">METBISCDRAFT_28032</name>
</gene>
<dbReference type="InterPro" id="IPR016162">
    <property type="entry name" value="Ald_DH_N"/>
</dbReference>
<evidence type="ECO:0000256" key="1">
    <source>
        <dbReference type="ARBA" id="ARBA00005176"/>
    </source>
</evidence>
<evidence type="ECO:0000313" key="8">
    <source>
        <dbReference type="Proteomes" id="UP000268321"/>
    </source>
</evidence>
<dbReference type="InterPro" id="IPR015590">
    <property type="entry name" value="Aldehyde_DH_dom"/>
</dbReference>
<evidence type="ECO:0000259" key="6">
    <source>
        <dbReference type="Pfam" id="PF00171"/>
    </source>
</evidence>
<evidence type="ECO:0000256" key="4">
    <source>
        <dbReference type="PROSITE-ProRule" id="PRU10007"/>
    </source>
</evidence>
<dbReference type="GO" id="GO:0005737">
    <property type="term" value="C:cytoplasm"/>
    <property type="evidence" value="ECO:0007669"/>
    <property type="project" value="TreeGrafter"/>
</dbReference>
<dbReference type="Gene3D" id="3.40.605.10">
    <property type="entry name" value="Aldehyde Dehydrogenase, Chain A, domain 1"/>
    <property type="match status" value="1"/>
</dbReference>
<dbReference type="InterPro" id="IPR016161">
    <property type="entry name" value="Ald_DH/histidinol_DH"/>
</dbReference>
<sequence length="457" mass="49294">MLRRNSGNALRPALLRTNALIDGDWVAAPTRFAVNDPGLPLAAPPLATVSCFGATDYSRAIEATHGAFTTLRSTIPADVLQGMYVQMVAHEDDLVSLADARGEVRYAFSFFRWFAQHAAHITGDVIQSASPDRHILALRHLAMVARKWAAAVAVGCMTVIKPAGETPLTVLAMAHLMQQVVFLRGVVNVVPSERAGEAGTAICLHKLIKKVLFTGSTRAATLKKWSFELSGNAPFIVSGDAPVDKALVGVIAAKFRGSGQTCVCTNCAFVHESVYDEFARALVNQLRITRLGYGLDLGTTHRPLIHGASLRKVQEHVRDAVDRGAILLCGDKARPALGSNYHELTVLGDFTPEMRIFNEETFGSVCLLIKFLSEEEVVVLANDSEVGLAGYFYTNDVLRVFHVAEQLEVSMMGVNTGAISEASLPFGGIKESGFGREGSKYGYEDYNVMPSVVLGGL</sequence>
<dbReference type="SUPFAM" id="SSF53720">
    <property type="entry name" value="ALDH-like"/>
    <property type="match status" value="1"/>
</dbReference>
<dbReference type="PROSITE" id="PS00687">
    <property type="entry name" value="ALDEHYDE_DEHYDR_GLU"/>
    <property type="match status" value="1"/>
</dbReference>
<dbReference type="InterPro" id="IPR050740">
    <property type="entry name" value="Aldehyde_DH_Superfamily"/>
</dbReference>
<organism evidence="7 8">
    <name type="scientific">Metschnikowia bicuspidata</name>
    <dbReference type="NCBI Taxonomy" id="27322"/>
    <lineage>
        <taxon>Eukaryota</taxon>
        <taxon>Fungi</taxon>
        <taxon>Dikarya</taxon>
        <taxon>Ascomycota</taxon>
        <taxon>Saccharomycotina</taxon>
        <taxon>Pichiomycetes</taxon>
        <taxon>Metschnikowiaceae</taxon>
        <taxon>Metschnikowia</taxon>
    </lineage>
</organism>
<dbReference type="PANTHER" id="PTHR43353">
    <property type="entry name" value="SUCCINATE-SEMIALDEHYDE DEHYDROGENASE, MITOCHONDRIAL"/>
    <property type="match status" value="1"/>
</dbReference>
<comment type="similarity">
    <text evidence="2 5">Belongs to the aldehyde dehydrogenase family.</text>
</comment>
<keyword evidence="3 5" id="KW-0560">Oxidoreductase</keyword>
<dbReference type="FunFam" id="3.40.309.10:FF:000004">
    <property type="entry name" value="Succinate-semialdehyde dehydrogenase I"/>
    <property type="match status" value="1"/>
</dbReference>